<evidence type="ECO:0000313" key="2">
    <source>
        <dbReference type="EMBL" id="CAI9915405.1"/>
    </source>
</evidence>
<sequence length="591" mass="64836">MISIFLLNKQLSSNFINICNSQLIRASQYINYCTKDLASSSKLNGSVNFYDYTDSRIFLNVDKIQNTAMSLQINVPQLSSFAIFGFTAKTEIIECEFKVEIEEDLIQAALICIQCDILISHSTAQFIANGLSASGLIMKASDIITIESCKIQFRTKAQLSAAVVLLVSQQVSSFSITNVKISSHFQNDVESNAVLVSQVENVQKLDVVLSNVVYCDLKTNFIQTKHESTIAISQSPTKSCNLCGSNEFMVYGICQNVSLEFSQSVNGVEVCVFPFIYDGHACICASGYFFNVSECIDVVSQIELDHNIVDNFTVLDQRIARNTSILDGRIANNFTGANQRLVDLTASIASNYNILSGSILSNRSYLEQMISNNFTALNNSIKTNVTQLNNQLAANQGYLEANLVSNFSLADSNLARNTTELDNRIRANVTSLTNSINTLTVKVNDNFALITSNLASNKQYLETHIISNASKVNAAITSGTAPIITDITTVNNTLITLTTNLRSDLNYINGDLNAKITAVTNNANNAQARIDQVNSDISNLESQYTSLQNQMAQLNAKATEVHWRIIQTATGEFGAMVNTLQLCVNNDCRTV</sequence>
<feature type="coiled-coil region" evidence="1">
    <location>
        <begin position="516"/>
        <end position="557"/>
    </location>
</feature>
<comment type="caution">
    <text evidence="2">The sequence shown here is derived from an EMBL/GenBank/DDBJ whole genome shotgun (WGS) entry which is preliminary data.</text>
</comment>
<keyword evidence="4" id="KW-1185">Reference proteome</keyword>
<reference evidence="2" key="1">
    <citation type="submission" date="2023-06" db="EMBL/GenBank/DDBJ databases">
        <authorList>
            <person name="Kurt Z."/>
        </authorList>
    </citation>
    <scope>NUCLEOTIDE SEQUENCE</scope>
</reference>
<dbReference type="AlphaFoldDB" id="A0AA86N9R9"/>
<evidence type="ECO:0000256" key="1">
    <source>
        <dbReference type="SAM" id="Coils"/>
    </source>
</evidence>
<dbReference type="EMBL" id="CATOUU010000074">
    <property type="protein sequence ID" value="CAI9915405.1"/>
    <property type="molecule type" value="Genomic_DNA"/>
</dbReference>
<organism evidence="2">
    <name type="scientific">Hexamita inflata</name>
    <dbReference type="NCBI Taxonomy" id="28002"/>
    <lineage>
        <taxon>Eukaryota</taxon>
        <taxon>Metamonada</taxon>
        <taxon>Diplomonadida</taxon>
        <taxon>Hexamitidae</taxon>
        <taxon>Hexamitinae</taxon>
        <taxon>Hexamita</taxon>
    </lineage>
</organism>
<evidence type="ECO:0000313" key="3">
    <source>
        <dbReference type="EMBL" id="CAL6077873.1"/>
    </source>
</evidence>
<gene>
    <name evidence="2" type="ORF">HINF_LOCUS3050</name>
    <name evidence="3" type="ORF">HINF_LOCUS58631</name>
</gene>
<dbReference type="Gene3D" id="1.20.5.340">
    <property type="match status" value="1"/>
</dbReference>
<proteinExistence type="predicted"/>
<accession>A0AA86N9R9</accession>
<dbReference type="Proteomes" id="UP001642409">
    <property type="component" value="Unassembled WGS sequence"/>
</dbReference>
<protein>
    <submittedName>
        <fullName evidence="2">Uncharacterized protein</fullName>
    </submittedName>
</protein>
<evidence type="ECO:0000313" key="4">
    <source>
        <dbReference type="Proteomes" id="UP001642409"/>
    </source>
</evidence>
<keyword evidence="1" id="KW-0175">Coiled coil</keyword>
<name>A0AA86N9R9_9EUKA</name>
<dbReference type="EMBL" id="CAXDID020000331">
    <property type="protein sequence ID" value="CAL6077873.1"/>
    <property type="molecule type" value="Genomic_DNA"/>
</dbReference>
<reference evidence="3 4" key="2">
    <citation type="submission" date="2024-07" db="EMBL/GenBank/DDBJ databases">
        <authorList>
            <person name="Akdeniz Z."/>
        </authorList>
    </citation>
    <scope>NUCLEOTIDE SEQUENCE [LARGE SCALE GENOMIC DNA]</scope>
</reference>